<dbReference type="STRING" id="214095.RU97_GL001212"/>
<evidence type="ECO:0008006" key="4">
    <source>
        <dbReference type="Google" id="ProtNLM"/>
    </source>
</evidence>
<accession>A0A1L8RIN6</accession>
<comment type="caution">
    <text evidence="2">The sequence shown here is derived from an EMBL/GenBank/DDBJ whole genome shotgun (WGS) entry which is preliminary data.</text>
</comment>
<keyword evidence="1" id="KW-0812">Transmembrane</keyword>
<protein>
    <recommendedName>
        <fullName evidence="4">YokE-like PH domain-containing protein</fullName>
    </recommendedName>
</protein>
<evidence type="ECO:0000313" key="2">
    <source>
        <dbReference type="EMBL" id="OJG19641.1"/>
    </source>
</evidence>
<dbReference type="Proteomes" id="UP000181884">
    <property type="component" value="Unassembled WGS sequence"/>
</dbReference>
<dbReference type="EMBL" id="JXKH01000002">
    <property type="protein sequence ID" value="OJG19641.1"/>
    <property type="molecule type" value="Genomic_DNA"/>
</dbReference>
<gene>
    <name evidence="2" type="ORF">RU97_GL001212</name>
</gene>
<sequence>MKKEARMYIFIKDLLKKVEPLLEAGESIEGFLPMTNESNSAMGTSGWMGMGYARQKDARSYVNAFHDTRGNRLMIFTDRRMIFLVVLDFLEDGHFFSHPYDSIKGIRFEKHKIGYFDWQAKGWRNKRKHTYWYTFDFQSGNQIFTEMLSPRDAETLERHLRNIPALNAILVDEHVHRNTTFDYIFSNTKVATWVYIVSIILLIALIVLPVLAGMFRGVGIYRNLYLY</sequence>
<keyword evidence="3" id="KW-1185">Reference proteome</keyword>
<evidence type="ECO:0000313" key="3">
    <source>
        <dbReference type="Proteomes" id="UP000181884"/>
    </source>
</evidence>
<evidence type="ECO:0000256" key="1">
    <source>
        <dbReference type="SAM" id="Phobius"/>
    </source>
</evidence>
<keyword evidence="1" id="KW-1133">Transmembrane helix</keyword>
<reference evidence="2 3" key="1">
    <citation type="submission" date="2014-12" db="EMBL/GenBank/DDBJ databases">
        <title>Draft genome sequences of 29 type strains of Enterococci.</title>
        <authorList>
            <person name="Zhong Z."/>
            <person name="Sun Z."/>
            <person name="Liu W."/>
            <person name="Zhang W."/>
            <person name="Zhang H."/>
        </authorList>
    </citation>
    <scope>NUCLEOTIDE SEQUENCE [LARGE SCALE GENOMIC DNA]</scope>
    <source>
        <strain evidence="2 3">DSM 17029</strain>
    </source>
</reference>
<feature type="transmembrane region" description="Helical" evidence="1">
    <location>
        <begin position="193"/>
        <end position="215"/>
    </location>
</feature>
<organism evidence="2 3">
    <name type="scientific">Enterococcus canis</name>
    <dbReference type="NCBI Taxonomy" id="214095"/>
    <lineage>
        <taxon>Bacteria</taxon>
        <taxon>Bacillati</taxon>
        <taxon>Bacillota</taxon>
        <taxon>Bacilli</taxon>
        <taxon>Lactobacillales</taxon>
        <taxon>Enterococcaceae</taxon>
        <taxon>Enterococcus</taxon>
    </lineage>
</organism>
<proteinExistence type="predicted"/>
<dbReference type="AlphaFoldDB" id="A0A1L8RIN6"/>
<keyword evidence="1" id="KW-0472">Membrane</keyword>
<name>A0A1L8RIN6_9ENTE</name>